<dbReference type="Gene3D" id="3.40.50.1170">
    <property type="entry name" value="L-asparaginase, N-terminal domain"/>
    <property type="match status" value="1"/>
</dbReference>
<dbReference type="EMBL" id="CAXJIO010000015">
    <property type="protein sequence ID" value="CAL2104142.1"/>
    <property type="molecule type" value="Genomic_DNA"/>
</dbReference>
<gene>
    <name evidence="2" type="ORF">T190423A01A_60079</name>
</gene>
<evidence type="ECO:0000313" key="3">
    <source>
        <dbReference type="Proteomes" id="UP001497527"/>
    </source>
</evidence>
<dbReference type="InterPro" id="IPR006034">
    <property type="entry name" value="Asparaginase/glutaminase-like"/>
</dbReference>
<dbReference type="PRINTS" id="PR00139">
    <property type="entry name" value="ASNGLNASE"/>
</dbReference>
<reference evidence="2 3" key="1">
    <citation type="submission" date="2024-05" db="EMBL/GenBank/DDBJ databases">
        <authorList>
            <person name="Duchaud E."/>
        </authorList>
    </citation>
    <scope>NUCLEOTIDE SEQUENCE [LARGE SCALE GENOMIC DNA]</scope>
    <source>
        <strain evidence="2">Ena-SAMPLE-TAB-13-05-2024-13:56:06:370-140308</strain>
    </source>
</reference>
<comment type="caution">
    <text evidence="2">The sequence shown here is derived from an EMBL/GenBank/DDBJ whole genome shotgun (WGS) entry which is preliminary data.</text>
</comment>
<keyword evidence="3" id="KW-1185">Reference proteome</keyword>
<name>A0ABM9PF19_9FLAO</name>
<dbReference type="PROSITE" id="PS51732">
    <property type="entry name" value="ASN_GLN_ASE_3"/>
    <property type="match status" value="1"/>
</dbReference>
<sequence length="165" mass="18714">MKVSIITTGGTIEGLDYSNELSQPLTVGVSIKDLLSRIESDTSYEVIPLFSKDSRFISEEDLKTLVRRIKTIENNKILITHGTYTMVETARYLGRLNLNKTIILTGAFILGTEENTDADSNLKFAISQFKEQKTGVFIAMHQSVFNWENVRKNIEKNKFETLLSM</sequence>
<dbReference type="Pfam" id="PF00710">
    <property type="entry name" value="Asparaginase"/>
    <property type="match status" value="1"/>
</dbReference>
<evidence type="ECO:0000259" key="1">
    <source>
        <dbReference type="Pfam" id="PF00710"/>
    </source>
</evidence>
<dbReference type="PIRSF" id="PIRSF500176">
    <property type="entry name" value="L_ASNase"/>
    <property type="match status" value="1"/>
</dbReference>
<dbReference type="EC" id="3.5.1.1" evidence="2"/>
<dbReference type="SUPFAM" id="SSF53774">
    <property type="entry name" value="Glutaminase/Asparaginase"/>
    <property type="match status" value="1"/>
</dbReference>
<proteinExistence type="predicted"/>
<dbReference type="InterPro" id="IPR036152">
    <property type="entry name" value="Asp/glu_Ase-like_sf"/>
</dbReference>
<feature type="domain" description="L-asparaginase N-terminal" evidence="1">
    <location>
        <begin position="2"/>
        <end position="153"/>
    </location>
</feature>
<dbReference type="RefSeq" id="WP_348718404.1">
    <property type="nucleotide sequence ID" value="NZ_CAXJIO010000015.1"/>
</dbReference>
<dbReference type="InterPro" id="IPR027474">
    <property type="entry name" value="L-asparaginase_N"/>
</dbReference>
<evidence type="ECO:0000313" key="2">
    <source>
        <dbReference type="EMBL" id="CAL2104142.1"/>
    </source>
</evidence>
<dbReference type="InterPro" id="IPR037152">
    <property type="entry name" value="L-asparaginase_N_sf"/>
</dbReference>
<keyword evidence="2" id="KW-0378">Hydrolase</keyword>
<accession>A0ABM9PF19</accession>
<dbReference type="Proteomes" id="UP001497527">
    <property type="component" value="Unassembled WGS sequence"/>
</dbReference>
<dbReference type="PIRSF" id="PIRSF001220">
    <property type="entry name" value="L-ASNase_gatD"/>
    <property type="match status" value="1"/>
</dbReference>
<dbReference type="GO" id="GO:0004067">
    <property type="term" value="F:asparaginase activity"/>
    <property type="evidence" value="ECO:0007669"/>
    <property type="project" value="UniProtKB-EC"/>
</dbReference>
<organism evidence="2 3">
    <name type="scientific">Tenacibaculum polynesiense</name>
    <dbReference type="NCBI Taxonomy" id="3137857"/>
    <lineage>
        <taxon>Bacteria</taxon>
        <taxon>Pseudomonadati</taxon>
        <taxon>Bacteroidota</taxon>
        <taxon>Flavobacteriia</taxon>
        <taxon>Flavobacteriales</taxon>
        <taxon>Flavobacteriaceae</taxon>
        <taxon>Tenacibaculum</taxon>
    </lineage>
</organism>
<protein>
    <submittedName>
        <fullName evidence="2">L-asparaginase</fullName>
        <ecNumber evidence="2">3.5.1.1</ecNumber>
    </submittedName>
</protein>